<evidence type="ECO:0000313" key="4">
    <source>
        <dbReference type="EMBL" id="WEK38816.1"/>
    </source>
</evidence>
<dbReference type="InterPro" id="IPR029058">
    <property type="entry name" value="AB_hydrolase_fold"/>
</dbReference>
<feature type="domain" description="Alpha/beta hydrolase fold-3" evidence="3">
    <location>
        <begin position="109"/>
        <end position="315"/>
    </location>
</feature>
<evidence type="ECO:0000259" key="3">
    <source>
        <dbReference type="Pfam" id="PF07859"/>
    </source>
</evidence>
<organism evidence="4 5">
    <name type="scientific">Candidatus Brevundimonas colombiensis</name>
    <dbReference type="NCBI Taxonomy" id="3121376"/>
    <lineage>
        <taxon>Bacteria</taxon>
        <taxon>Pseudomonadati</taxon>
        <taxon>Pseudomonadota</taxon>
        <taxon>Alphaproteobacteria</taxon>
        <taxon>Caulobacterales</taxon>
        <taxon>Caulobacteraceae</taxon>
        <taxon>Brevundimonas</taxon>
    </lineage>
</organism>
<evidence type="ECO:0000256" key="1">
    <source>
        <dbReference type="ARBA" id="ARBA00022801"/>
    </source>
</evidence>
<dbReference type="SUPFAM" id="SSF53474">
    <property type="entry name" value="alpha/beta-Hydrolases"/>
    <property type="match status" value="1"/>
</dbReference>
<reference evidence="4" key="1">
    <citation type="submission" date="2023-03" db="EMBL/GenBank/DDBJ databases">
        <title>Andean soil-derived lignocellulolytic bacterial consortium as a source of novel taxa and putative plastic-active enzymes.</title>
        <authorList>
            <person name="Diaz-Garcia L."/>
            <person name="Chuvochina M."/>
            <person name="Feuerriegel G."/>
            <person name="Bunk B."/>
            <person name="Sproer C."/>
            <person name="Streit W.R."/>
            <person name="Rodriguez L.M."/>
            <person name="Overmann J."/>
            <person name="Jimenez D.J."/>
        </authorList>
    </citation>
    <scope>NUCLEOTIDE SEQUENCE</scope>
    <source>
        <strain evidence="4">MAG 833</strain>
    </source>
</reference>
<dbReference type="AlphaFoldDB" id="A0AAJ5WV36"/>
<dbReference type="InterPro" id="IPR050300">
    <property type="entry name" value="GDXG_lipolytic_enzyme"/>
</dbReference>
<feature type="region of interest" description="Disordered" evidence="2">
    <location>
        <begin position="34"/>
        <end position="53"/>
    </location>
</feature>
<feature type="compositionally biased region" description="Basic and acidic residues" evidence="2">
    <location>
        <begin position="7"/>
        <end position="19"/>
    </location>
</feature>
<protein>
    <submittedName>
        <fullName evidence="4">Alpha/beta hydrolase</fullName>
    </submittedName>
</protein>
<accession>A0AAJ5WV36</accession>
<dbReference type="Gene3D" id="3.40.50.1820">
    <property type="entry name" value="alpha/beta hydrolase"/>
    <property type="match status" value="1"/>
</dbReference>
<dbReference type="PANTHER" id="PTHR48081">
    <property type="entry name" value="AB HYDROLASE SUPERFAMILY PROTEIN C4A8.06C"/>
    <property type="match status" value="1"/>
</dbReference>
<sequence length="346" mass="37426">MSIIDKLFGDNDTPRDTPAKADGPMQKVLDELASLGGKPIETLSPAEARQQPTPTDAVHALLRKAGKEPKADDLGVKTTDITIPGADGPIQARIYRPHDHSEDKLHPVVVYFHGGGFVIADLDVYDGGPRGVSKMADAIVVSVHYRQAPEHHFPAAHDDALAAYRWVLDNAQSFNGDPQKVAVMGESAGGNLAIGVSMMARDAGLRLPMHQVLVYPVAGVDMENESYVENADAKPLNKPMMKWFVKHIFENEADAHDPRINIVENADLSGLPSSTVICAEIDPLRSEGELLAEKLEQAGVDVRHKTFHGSTHEFFGMAMVVPDAMAAQTFAAHELKRAFGTAILPI</sequence>
<proteinExistence type="predicted"/>
<dbReference type="PANTHER" id="PTHR48081:SF8">
    <property type="entry name" value="ALPHA_BETA HYDROLASE FOLD-3 DOMAIN-CONTAINING PROTEIN-RELATED"/>
    <property type="match status" value="1"/>
</dbReference>
<evidence type="ECO:0000256" key="2">
    <source>
        <dbReference type="SAM" id="MobiDB-lite"/>
    </source>
</evidence>
<dbReference type="Proteomes" id="UP001213664">
    <property type="component" value="Chromosome"/>
</dbReference>
<keyword evidence="1 4" id="KW-0378">Hydrolase</keyword>
<dbReference type="GO" id="GO:0016787">
    <property type="term" value="F:hydrolase activity"/>
    <property type="evidence" value="ECO:0007669"/>
    <property type="project" value="UniProtKB-KW"/>
</dbReference>
<name>A0AAJ5WV36_9CAUL</name>
<evidence type="ECO:0000313" key="5">
    <source>
        <dbReference type="Proteomes" id="UP001213664"/>
    </source>
</evidence>
<feature type="region of interest" description="Disordered" evidence="2">
    <location>
        <begin position="1"/>
        <end position="25"/>
    </location>
</feature>
<gene>
    <name evidence="4" type="ORF">P0Y50_09665</name>
</gene>
<dbReference type="Pfam" id="PF07859">
    <property type="entry name" value="Abhydrolase_3"/>
    <property type="match status" value="1"/>
</dbReference>
<dbReference type="EMBL" id="CP119326">
    <property type="protein sequence ID" value="WEK38816.1"/>
    <property type="molecule type" value="Genomic_DNA"/>
</dbReference>
<dbReference type="InterPro" id="IPR013094">
    <property type="entry name" value="AB_hydrolase_3"/>
</dbReference>